<sequence length="201" mass="20900">MPLCDSMADGDASSTFSDSSTDSHPLQGPFRGSGTFSYSSADSHTLQGPFRGSGTFSDTSTDSSHTAHGTYYRRGSGTFSYSSADSHPLQGPFGGSGTCSDTSADNSHTAQGTHPGYRGSGTFSGSKDGQPRRGASPPGDAEREVGDTAIESNVELFGVQLESLSQGGWLRQHYSPQQTSIDSSLSRLASLSACSDDWSEG</sequence>
<feature type="non-terminal residue" evidence="2">
    <location>
        <position position="201"/>
    </location>
</feature>
<feature type="compositionally biased region" description="Polar residues" evidence="1">
    <location>
        <begin position="98"/>
        <end position="112"/>
    </location>
</feature>
<evidence type="ECO:0000313" key="2">
    <source>
        <dbReference type="EMBL" id="KAK7475392.1"/>
    </source>
</evidence>
<evidence type="ECO:0000256" key="1">
    <source>
        <dbReference type="SAM" id="MobiDB-lite"/>
    </source>
</evidence>
<accession>A0ABD0JKE4</accession>
<dbReference type="AlphaFoldDB" id="A0ABD0JKE4"/>
<proteinExistence type="predicted"/>
<gene>
    <name evidence="2" type="ORF">BaRGS_00033342</name>
</gene>
<reference evidence="2 3" key="1">
    <citation type="journal article" date="2023" name="Sci. Data">
        <title>Genome assembly of the Korean intertidal mud-creeper Batillaria attramentaria.</title>
        <authorList>
            <person name="Patra A.K."/>
            <person name="Ho P.T."/>
            <person name="Jun S."/>
            <person name="Lee S.J."/>
            <person name="Kim Y."/>
            <person name="Won Y.J."/>
        </authorList>
    </citation>
    <scope>NUCLEOTIDE SEQUENCE [LARGE SCALE GENOMIC DNA]</scope>
    <source>
        <strain evidence="2">Wonlab-2016</strain>
    </source>
</reference>
<feature type="compositionally biased region" description="Low complexity" evidence="1">
    <location>
        <begin position="52"/>
        <end position="70"/>
    </location>
</feature>
<dbReference type="Proteomes" id="UP001519460">
    <property type="component" value="Unassembled WGS sequence"/>
</dbReference>
<protein>
    <submittedName>
        <fullName evidence="2">Uncharacterized protein</fullName>
    </submittedName>
</protein>
<feature type="compositionally biased region" description="Low complexity" evidence="1">
    <location>
        <begin position="9"/>
        <end position="23"/>
    </location>
</feature>
<organism evidence="2 3">
    <name type="scientific">Batillaria attramentaria</name>
    <dbReference type="NCBI Taxonomy" id="370345"/>
    <lineage>
        <taxon>Eukaryota</taxon>
        <taxon>Metazoa</taxon>
        <taxon>Spiralia</taxon>
        <taxon>Lophotrochozoa</taxon>
        <taxon>Mollusca</taxon>
        <taxon>Gastropoda</taxon>
        <taxon>Caenogastropoda</taxon>
        <taxon>Sorbeoconcha</taxon>
        <taxon>Cerithioidea</taxon>
        <taxon>Batillariidae</taxon>
        <taxon>Batillaria</taxon>
    </lineage>
</organism>
<name>A0ABD0JKE4_9CAEN</name>
<feature type="region of interest" description="Disordered" evidence="1">
    <location>
        <begin position="1"/>
        <end position="148"/>
    </location>
</feature>
<evidence type="ECO:0000313" key="3">
    <source>
        <dbReference type="Proteomes" id="UP001519460"/>
    </source>
</evidence>
<keyword evidence="3" id="KW-1185">Reference proteome</keyword>
<feature type="compositionally biased region" description="Polar residues" evidence="1">
    <location>
        <begin position="34"/>
        <end position="46"/>
    </location>
</feature>
<dbReference type="EMBL" id="JACVVK020000407">
    <property type="protein sequence ID" value="KAK7475392.1"/>
    <property type="molecule type" value="Genomic_DNA"/>
</dbReference>
<comment type="caution">
    <text evidence="2">The sequence shown here is derived from an EMBL/GenBank/DDBJ whole genome shotgun (WGS) entry which is preliminary data.</text>
</comment>